<dbReference type="EMBL" id="SHKW01000008">
    <property type="protein sequence ID" value="RZU28912.1"/>
    <property type="molecule type" value="Genomic_DNA"/>
</dbReference>
<dbReference type="Proteomes" id="UP000292958">
    <property type="component" value="Unassembled WGS sequence"/>
</dbReference>
<feature type="signal peptide" evidence="2">
    <location>
        <begin position="1"/>
        <end position="20"/>
    </location>
</feature>
<accession>A0A4Q7XX24</accession>
<proteinExistence type="predicted"/>
<sequence>MRKFVCLSIAAIVMTSPLVAQEGKNSTEANSSNHKPKTTKESSSKPPTTVFTPQQVSLMLSGESTKRRILLTLNNNHGVPLPVTLTVFTTSGQAVQLPSQQLLANESRLIELSPMLDQAGLTFQELG</sequence>
<name>A0A4Q7XX24_9BACT</name>
<evidence type="ECO:0000313" key="4">
    <source>
        <dbReference type="Proteomes" id="UP000292958"/>
    </source>
</evidence>
<keyword evidence="2" id="KW-0732">Signal</keyword>
<feature type="chain" id="PRO_5020833382" evidence="2">
    <location>
        <begin position="21"/>
        <end position="127"/>
    </location>
</feature>
<evidence type="ECO:0000256" key="2">
    <source>
        <dbReference type="SAM" id="SignalP"/>
    </source>
</evidence>
<evidence type="ECO:0000256" key="1">
    <source>
        <dbReference type="SAM" id="MobiDB-lite"/>
    </source>
</evidence>
<protein>
    <submittedName>
        <fullName evidence="3">Uncharacterized protein</fullName>
    </submittedName>
</protein>
<comment type="caution">
    <text evidence="3">The sequence shown here is derived from an EMBL/GenBank/DDBJ whole genome shotgun (WGS) entry which is preliminary data.</text>
</comment>
<organism evidence="3 4">
    <name type="scientific">Edaphobacter modestus</name>
    <dbReference type="NCBI Taxonomy" id="388466"/>
    <lineage>
        <taxon>Bacteria</taxon>
        <taxon>Pseudomonadati</taxon>
        <taxon>Acidobacteriota</taxon>
        <taxon>Terriglobia</taxon>
        <taxon>Terriglobales</taxon>
        <taxon>Acidobacteriaceae</taxon>
        <taxon>Edaphobacter</taxon>
    </lineage>
</organism>
<reference evidence="3 4" key="1">
    <citation type="submission" date="2019-02" db="EMBL/GenBank/DDBJ databases">
        <title>Genomic Encyclopedia of Archaeal and Bacterial Type Strains, Phase II (KMG-II): from individual species to whole genera.</title>
        <authorList>
            <person name="Goeker M."/>
        </authorList>
    </citation>
    <scope>NUCLEOTIDE SEQUENCE [LARGE SCALE GENOMIC DNA]</scope>
    <source>
        <strain evidence="3 4">DSM 18101</strain>
    </source>
</reference>
<feature type="compositionally biased region" description="Polar residues" evidence="1">
    <location>
        <begin position="23"/>
        <end position="33"/>
    </location>
</feature>
<feature type="region of interest" description="Disordered" evidence="1">
    <location>
        <begin position="22"/>
        <end position="55"/>
    </location>
</feature>
<keyword evidence="4" id="KW-1185">Reference proteome</keyword>
<evidence type="ECO:0000313" key="3">
    <source>
        <dbReference type="EMBL" id="RZU28912.1"/>
    </source>
</evidence>
<gene>
    <name evidence="3" type="ORF">BDD14_6495</name>
</gene>
<dbReference type="AlphaFoldDB" id="A0A4Q7XX24"/>